<dbReference type="InterPro" id="IPR002659">
    <property type="entry name" value="Glyco_trans_31"/>
</dbReference>
<dbReference type="HOGENOM" id="CLU_036849_2_2_1"/>
<evidence type="ECO:0000256" key="2">
    <source>
        <dbReference type="ARBA" id="ARBA00008661"/>
    </source>
</evidence>
<keyword evidence="8 11" id="KW-0333">Golgi apparatus</keyword>
<dbReference type="EMBL" id="JH818095">
    <property type="protein sequence ID" value="EKC37482.1"/>
    <property type="molecule type" value="Genomic_DNA"/>
</dbReference>
<dbReference type="Pfam" id="PF01762">
    <property type="entry name" value="Galactosyl_T"/>
    <property type="match status" value="1"/>
</dbReference>
<gene>
    <name evidence="12" type="ORF">CGI_10018095</name>
</gene>
<comment type="similarity">
    <text evidence="2 11">Belongs to the glycosyltransferase 31 family.</text>
</comment>
<keyword evidence="6 11" id="KW-0735">Signal-anchor</keyword>
<dbReference type="OMA" id="DDHYINI"/>
<dbReference type="SMR" id="K1QL19"/>
<evidence type="ECO:0000256" key="10">
    <source>
        <dbReference type="ARBA" id="ARBA00023180"/>
    </source>
</evidence>
<dbReference type="OrthoDB" id="6052873at2759"/>
<keyword evidence="14" id="KW-1185">Reference proteome</keyword>
<reference evidence="13" key="2">
    <citation type="submission" date="2022-08" db="UniProtKB">
        <authorList>
            <consortium name="EnsemblMetazoa"/>
        </authorList>
    </citation>
    <scope>IDENTIFICATION</scope>
    <source>
        <strain evidence="13">05x7-T-G4-1.051#20</strain>
    </source>
</reference>
<comment type="subcellular location">
    <subcellularLocation>
        <location evidence="1 11">Golgi apparatus membrane</location>
        <topology evidence="1 11">Single-pass type II membrane protein</topology>
    </subcellularLocation>
</comment>
<protein>
    <recommendedName>
        <fullName evidence="11">Hexosyltransferase</fullName>
        <ecNumber evidence="11">2.4.1.-</ecNumber>
    </recommendedName>
</protein>
<keyword evidence="10" id="KW-0325">Glycoprotein</keyword>
<proteinExistence type="inferred from homology"/>
<keyword evidence="7 11" id="KW-1133">Transmembrane helix</keyword>
<dbReference type="EnsemblMetazoa" id="G4305.1">
    <property type="protein sequence ID" value="G4305.1:cds"/>
    <property type="gene ID" value="G4305"/>
</dbReference>
<dbReference type="PANTHER" id="PTHR11214:SF349">
    <property type="entry name" value="BETA-1,3-GALACTOSYLTRANSFERASE BRN"/>
    <property type="match status" value="1"/>
</dbReference>
<keyword evidence="4 12" id="KW-0808">Transferase</keyword>
<evidence type="ECO:0000256" key="3">
    <source>
        <dbReference type="ARBA" id="ARBA00022676"/>
    </source>
</evidence>
<dbReference type="FunCoup" id="K1QL19">
    <property type="interactions" value="122"/>
</dbReference>
<dbReference type="Proteomes" id="UP000005408">
    <property type="component" value="Unassembled WGS sequence"/>
</dbReference>
<dbReference type="GO" id="GO:0008194">
    <property type="term" value="F:UDP-glycosyltransferase activity"/>
    <property type="evidence" value="ECO:0007669"/>
    <property type="project" value="TreeGrafter"/>
</dbReference>
<evidence type="ECO:0000256" key="7">
    <source>
        <dbReference type="ARBA" id="ARBA00022989"/>
    </source>
</evidence>
<dbReference type="PANTHER" id="PTHR11214">
    <property type="entry name" value="BETA-1,3-N-ACETYLGLUCOSAMINYLTRANSFERASE"/>
    <property type="match status" value="1"/>
</dbReference>
<name>K1QL19_MAGGI</name>
<evidence type="ECO:0000313" key="14">
    <source>
        <dbReference type="Proteomes" id="UP000005408"/>
    </source>
</evidence>
<dbReference type="GO" id="GO:0006493">
    <property type="term" value="P:protein O-linked glycosylation"/>
    <property type="evidence" value="ECO:0007669"/>
    <property type="project" value="TreeGrafter"/>
</dbReference>
<evidence type="ECO:0000256" key="5">
    <source>
        <dbReference type="ARBA" id="ARBA00022692"/>
    </source>
</evidence>
<dbReference type="FunFam" id="3.90.550.50:FF:000001">
    <property type="entry name" value="Hexosyltransferase"/>
    <property type="match status" value="1"/>
</dbReference>
<evidence type="ECO:0000256" key="8">
    <source>
        <dbReference type="ARBA" id="ARBA00023034"/>
    </source>
</evidence>
<organism evidence="12">
    <name type="scientific">Magallana gigas</name>
    <name type="common">Pacific oyster</name>
    <name type="synonym">Crassostrea gigas</name>
    <dbReference type="NCBI Taxonomy" id="29159"/>
    <lineage>
        <taxon>Eukaryota</taxon>
        <taxon>Metazoa</taxon>
        <taxon>Spiralia</taxon>
        <taxon>Lophotrochozoa</taxon>
        <taxon>Mollusca</taxon>
        <taxon>Bivalvia</taxon>
        <taxon>Autobranchia</taxon>
        <taxon>Pteriomorphia</taxon>
        <taxon>Ostreida</taxon>
        <taxon>Ostreoidea</taxon>
        <taxon>Ostreidae</taxon>
        <taxon>Magallana</taxon>
    </lineage>
</organism>
<evidence type="ECO:0000256" key="9">
    <source>
        <dbReference type="ARBA" id="ARBA00023136"/>
    </source>
</evidence>
<dbReference type="EnsemblMetazoa" id="G4305.2">
    <property type="protein sequence ID" value="G4305.2:cds"/>
    <property type="gene ID" value="G4305"/>
</dbReference>
<accession>K1QL19</accession>
<dbReference type="EC" id="2.4.1.-" evidence="11"/>
<evidence type="ECO:0000256" key="4">
    <source>
        <dbReference type="ARBA" id="ARBA00022679"/>
    </source>
</evidence>
<reference evidence="12" key="1">
    <citation type="journal article" date="2012" name="Nature">
        <title>The oyster genome reveals stress adaptation and complexity of shell formation.</title>
        <authorList>
            <person name="Zhang G."/>
            <person name="Fang X."/>
            <person name="Guo X."/>
            <person name="Li L."/>
            <person name="Luo R."/>
            <person name="Xu F."/>
            <person name="Yang P."/>
            <person name="Zhang L."/>
            <person name="Wang X."/>
            <person name="Qi H."/>
            <person name="Xiong Z."/>
            <person name="Que H."/>
            <person name="Xie Y."/>
            <person name="Holland P.W."/>
            <person name="Paps J."/>
            <person name="Zhu Y."/>
            <person name="Wu F."/>
            <person name="Chen Y."/>
            <person name="Wang J."/>
            <person name="Peng C."/>
            <person name="Meng J."/>
            <person name="Yang L."/>
            <person name="Liu J."/>
            <person name="Wen B."/>
            <person name="Zhang N."/>
            <person name="Huang Z."/>
            <person name="Zhu Q."/>
            <person name="Feng Y."/>
            <person name="Mount A."/>
            <person name="Hedgecock D."/>
            <person name="Xu Z."/>
            <person name="Liu Y."/>
            <person name="Domazet-Loso T."/>
            <person name="Du Y."/>
            <person name="Sun X."/>
            <person name="Zhang S."/>
            <person name="Liu B."/>
            <person name="Cheng P."/>
            <person name="Jiang X."/>
            <person name="Li J."/>
            <person name="Fan D."/>
            <person name="Wang W."/>
            <person name="Fu W."/>
            <person name="Wang T."/>
            <person name="Wang B."/>
            <person name="Zhang J."/>
            <person name="Peng Z."/>
            <person name="Li Y."/>
            <person name="Li N."/>
            <person name="Wang J."/>
            <person name="Chen M."/>
            <person name="He Y."/>
            <person name="Tan F."/>
            <person name="Song X."/>
            <person name="Zheng Q."/>
            <person name="Huang R."/>
            <person name="Yang H."/>
            <person name="Du X."/>
            <person name="Chen L."/>
            <person name="Yang M."/>
            <person name="Gaffney P.M."/>
            <person name="Wang S."/>
            <person name="Luo L."/>
            <person name="She Z."/>
            <person name="Ming Y."/>
            <person name="Huang W."/>
            <person name="Zhang S."/>
            <person name="Huang B."/>
            <person name="Zhang Y."/>
            <person name="Qu T."/>
            <person name="Ni P."/>
            <person name="Miao G."/>
            <person name="Wang J."/>
            <person name="Wang Q."/>
            <person name="Steinberg C.E."/>
            <person name="Wang H."/>
            <person name="Li N."/>
            <person name="Qian L."/>
            <person name="Zhang G."/>
            <person name="Li Y."/>
            <person name="Yang H."/>
            <person name="Liu X."/>
            <person name="Wang J."/>
            <person name="Yin Y."/>
            <person name="Wang J."/>
        </authorList>
    </citation>
    <scope>NUCLEOTIDE SEQUENCE [LARGE SCALE GENOMIC DNA]</scope>
    <source>
        <strain evidence="12">05x7-T-G4-1.051#20</strain>
    </source>
</reference>
<dbReference type="GO" id="GO:0016758">
    <property type="term" value="F:hexosyltransferase activity"/>
    <property type="evidence" value="ECO:0007669"/>
    <property type="project" value="InterPro"/>
</dbReference>
<evidence type="ECO:0000256" key="11">
    <source>
        <dbReference type="RuleBase" id="RU363063"/>
    </source>
</evidence>
<evidence type="ECO:0000313" key="13">
    <source>
        <dbReference type="EnsemblMetazoa" id="G4305.1:cds"/>
    </source>
</evidence>
<evidence type="ECO:0000313" key="12">
    <source>
        <dbReference type="EMBL" id="EKC37482.1"/>
    </source>
</evidence>
<dbReference type="KEGG" id="crg:105345084"/>
<evidence type="ECO:0000256" key="1">
    <source>
        <dbReference type="ARBA" id="ARBA00004323"/>
    </source>
</evidence>
<dbReference type="AlphaFoldDB" id="K1QL19"/>
<keyword evidence="5 11" id="KW-0812">Transmembrane</keyword>
<sequence length="362" mass="42847">MRISLKSWDRHIVKFLRRKIVFILFLFIFFLAAFTTLGTTIVQQHSYNRRPVEGILPQIFPNEEIIEFRFYSYETEYRYPPINVDFRQKIDNNNLDLPVVNPHPFKYILKADHICHQAQNASLIIVVKSAAPHFELRNVLRNTWIPKAKANNFAVVFALGYNKLVQQQVLQENAKNRDIIQEDFTDSYLNNTYKTIMSFNWVVEHCSHIEHVYFDDDDMFLHIDNLASYLKVQQNKTDKNLFSGSMAIKGKPVRNPSSKWYISWEQYPFDYWPPYVGGSSMIAHMAIIKDMQKIFPYVLPLNFDDVYLGIILRKLHVKPTNNTHFDNTYLRNFDKLHSLIANHGFDDPRLYNSTFYKIFPEV</sequence>
<dbReference type="Gene3D" id="3.90.550.50">
    <property type="match status" value="1"/>
</dbReference>
<keyword evidence="3 11" id="KW-0328">Glycosyltransferase</keyword>
<feature type="transmembrane region" description="Helical" evidence="11">
    <location>
        <begin position="20"/>
        <end position="42"/>
    </location>
</feature>
<keyword evidence="9 11" id="KW-0472">Membrane</keyword>
<evidence type="ECO:0000256" key="6">
    <source>
        <dbReference type="ARBA" id="ARBA00022968"/>
    </source>
</evidence>
<dbReference type="GO" id="GO:0000139">
    <property type="term" value="C:Golgi membrane"/>
    <property type="evidence" value="ECO:0007669"/>
    <property type="project" value="UniProtKB-SubCell"/>
</dbReference>